<dbReference type="Pfam" id="PF00476">
    <property type="entry name" value="DNA_pol_A"/>
    <property type="match status" value="1"/>
</dbReference>
<evidence type="ECO:0000256" key="7">
    <source>
        <dbReference type="ARBA" id="ARBA00023125"/>
    </source>
</evidence>
<comment type="subunit">
    <text evidence="11">Single-chain monomer with multiple functions.</text>
</comment>
<dbReference type="SMART" id="SM00475">
    <property type="entry name" value="53EXOc"/>
    <property type="match status" value="1"/>
</dbReference>
<evidence type="ECO:0000256" key="3">
    <source>
        <dbReference type="ARBA" id="ARBA00022695"/>
    </source>
</evidence>
<evidence type="ECO:0000256" key="5">
    <source>
        <dbReference type="ARBA" id="ARBA00022763"/>
    </source>
</evidence>
<dbReference type="Gene3D" id="3.30.420.10">
    <property type="entry name" value="Ribonuclease H-like superfamily/Ribonuclease H"/>
    <property type="match status" value="1"/>
</dbReference>
<evidence type="ECO:0000259" key="12">
    <source>
        <dbReference type="SMART" id="SM00475"/>
    </source>
</evidence>
<keyword evidence="11" id="KW-0269">Exonuclease</keyword>
<reference evidence="14 15" key="1">
    <citation type="submission" date="2024-03" db="EMBL/GenBank/DDBJ databases">
        <title>Human intestinal bacterial collection.</title>
        <authorList>
            <person name="Pauvert C."/>
            <person name="Hitch T.C.A."/>
            <person name="Clavel T."/>
        </authorList>
    </citation>
    <scope>NUCLEOTIDE SEQUENCE [LARGE SCALE GENOMIC DNA]</scope>
    <source>
        <strain evidence="14 15">CLA-AA-H192</strain>
    </source>
</reference>
<evidence type="ECO:0000313" key="14">
    <source>
        <dbReference type="EMBL" id="MEQ2511880.1"/>
    </source>
</evidence>
<keyword evidence="4 11" id="KW-0235">DNA replication</keyword>
<dbReference type="Gene3D" id="3.40.50.1010">
    <property type="entry name" value="5'-nuclease"/>
    <property type="match status" value="1"/>
</dbReference>
<feature type="domain" description="DNA-directed DNA polymerase family A palm" evidence="13">
    <location>
        <begin position="632"/>
        <end position="836"/>
    </location>
</feature>
<dbReference type="NCBIfam" id="NF004397">
    <property type="entry name" value="PRK05755.1"/>
    <property type="match status" value="1"/>
</dbReference>
<accession>A0ABV1G8Z0</accession>
<dbReference type="PANTHER" id="PTHR10133">
    <property type="entry name" value="DNA POLYMERASE I"/>
    <property type="match status" value="1"/>
</dbReference>
<dbReference type="SUPFAM" id="SSF47807">
    <property type="entry name" value="5' to 3' exonuclease, C-terminal subdomain"/>
    <property type="match status" value="1"/>
</dbReference>
<keyword evidence="3 11" id="KW-0548">Nucleotidyltransferase</keyword>
<dbReference type="GO" id="GO:0003887">
    <property type="term" value="F:DNA-directed DNA polymerase activity"/>
    <property type="evidence" value="ECO:0007669"/>
    <property type="project" value="UniProtKB-EC"/>
</dbReference>
<dbReference type="CDD" id="cd08637">
    <property type="entry name" value="DNA_pol_A_pol_I_C"/>
    <property type="match status" value="1"/>
</dbReference>
<keyword evidence="15" id="KW-1185">Reference proteome</keyword>
<dbReference type="Gene3D" id="3.30.70.370">
    <property type="match status" value="1"/>
</dbReference>
<dbReference type="SUPFAM" id="SSF88723">
    <property type="entry name" value="PIN domain-like"/>
    <property type="match status" value="1"/>
</dbReference>
<dbReference type="NCBIfam" id="TIGR00593">
    <property type="entry name" value="pola"/>
    <property type="match status" value="1"/>
</dbReference>
<protein>
    <recommendedName>
        <fullName evidence="10 11">DNA polymerase I</fullName>
        <ecNumber evidence="10 11">2.7.7.7</ecNumber>
    </recommendedName>
</protein>
<sequence>MKLMILDGNSVINRAFYGVRPLTTRDGLYTNAIYGFLNILEKERSEEQPDALCVAFDLHAPTFRHLRYDGYKATRHPMPEELAMQMPVMKQVLAAMSIPVYACEGWEADDVLGTVGRLCEEAGWDCVILTGDRDSLQLVDEHVSVRLVHTQGGQTRTERYTPDVFRAEYGLEPKRLIDLKALMGDSSDNIPGVAGVGPKTANDLLKRFGTLDGVYANLSRENMKGKLFDKLENGRESAYLSYELATIRCDAPIDFTPENNLIRPPKRRALYDLFTTLEFQRLIDRHGLRSAALEQDEPEGAEQAQPVTGSCTLLDVQTPEQAQPLLSGVTLSIAAADDLSMLVAAPHMDGPDQTAYVLRRETLGTDYVPLLQRLFAADVPKTVHDSKPLLRALLALGVEPAGIVFDTAVAAYLLDATRGAYALPQLAQDYLHIPPADEASLPQESVLAIRTACIDGLTEELGKRLREQGMQPLFENIELPLCPVLAQMEHDGILVDAQALHDFGEMLSERIDACESLIFGYAGETFNLNSTRQLGVFLFETLGLPPVKKTKSGYSTNAEVLEKLRDRHPAVQAIMDYRMLTKLKSTYADGLQKVIGPDGRIRTTFQNTVTATGRLSSTDPNLQNIPVRTELGSEIRRMFVPRPGWVLVDADYSQIELRVLAHIADDTRMQEAFRSGEDFHAVTASQVFGVPLESVTPLMRRHAKAVNFGIVYGISEFSLAQDIGVSRAEAKAYIDSYLEKYSGVRAYMHDIKETAREKGYVETIFGRRRAIPEIKSSNFNVRSGAERIALNTPVQGSAADIIKLAMVRVFHALEGLQARLLLQVHDELIVECPQEEAQQVMQIVTNEMEHAAALRVPLVAEAKQGESWYAAK</sequence>
<keyword evidence="11" id="KW-0540">Nuclease</keyword>
<evidence type="ECO:0000256" key="1">
    <source>
        <dbReference type="ARBA" id="ARBA00007705"/>
    </source>
</evidence>
<keyword evidence="5 11" id="KW-0227">DNA damage</keyword>
<dbReference type="InterPro" id="IPR008918">
    <property type="entry name" value="HhH2"/>
</dbReference>
<dbReference type="Pfam" id="PF01367">
    <property type="entry name" value="5_3_exonuc"/>
    <property type="match status" value="1"/>
</dbReference>
<keyword evidence="6 11" id="KW-0239">DNA-directed DNA polymerase</keyword>
<evidence type="ECO:0000256" key="9">
    <source>
        <dbReference type="ARBA" id="ARBA00049244"/>
    </source>
</evidence>
<dbReference type="InterPro" id="IPR001098">
    <property type="entry name" value="DNA-dir_DNA_pol_A_palm_dom"/>
</dbReference>
<name>A0ABV1G8Z0_9FIRM</name>
<evidence type="ECO:0000256" key="8">
    <source>
        <dbReference type="ARBA" id="ARBA00023204"/>
    </source>
</evidence>
<dbReference type="SMART" id="SM00279">
    <property type="entry name" value="HhH2"/>
    <property type="match status" value="1"/>
</dbReference>
<dbReference type="Pfam" id="PF02739">
    <property type="entry name" value="5_3_exonuc_N"/>
    <property type="match status" value="1"/>
</dbReference>
<dbReference type="CDD" id="cd09898">
    <property type="entry name" value="H3TH_53EXO"/>
    <property type="match status" value="1"/>
</dbReference>
<dbReference type="InterPro" id="IPR002298">
    <property type="entry name" value="DNA_polymerase_A"/>
</dbReference>
<dbReference type="InterPro" id="IPR002421">
    <property type="entry name" value="5-3_exonuclease"/>
</dbReference>
<dbReference type="InterPro" id="IPR043502">
    <property type="entry name" value="DNA/RNA_pol_sf"/>
</dbReference>
<dbReference type="EC" id="2.7.7.7" evidence="10 11"/>
<dbReference type="PANTHER" id="PTHR10133:SF27">
    <property type="entry name" value="DNA POLYMERASE NU"/>
    <property type="match status" value="1"/>
</dbReference>
<evidence type="ECO:0000313" key="15">
    <source>
        <dbReference type="Proteomes" id="UP001491552"/>
    </source>
</evidence>
<keyword evidence="2 11" id="KW-0808">Transferase</keyword>
<dbReference type="Gene3D" id="1.10.150.20">
    <property type="entry name" value="5' to 3' exonuclease, C-terminal subdomain"/>
    <property type="match status" value="2"/>
</dbReference>
<dbReference type="InterPro" id="IPR029060">
    <property type="entry name" value="PIN-like_dom_sf"/>
</dbReference>
<keyword evidence="7 11" id="KW-0238">DNA-binding</keyword>
<dbReference type="InterPro" id="IPR019760">
    <property type="entry name" value="DNA-dir_DNA_pol_A_CS"/>
</dbReference>
<dbReference type="CDD" id="cd09859">
    <property type="entry name" value="PIN_53EXO"/>
    <property type="match status" value="1"/>
</dbReference>
<evidence type="ECO:0000256" key="2">
    <source>
        <dbReference type="ARBA" id="ARBA00022679"/>
    </source>
</evidence>
<dbReference type="InterPro" id="IPR036279">
    <property type="entry name" value="5-3_exonuclease_C_sf"/>
</dbReference>
<dbReference type="PROSITE" id="PS00447">
    <property type="entry name" value="DNA_POLYMERASE_A"/>
    <property type="match status" value="1"/>
</dbReference>
<comment type="catalytic activity">
    <reaction evidence="9 11">
        <text>DNA(n) + a 2'-deoxyribonucleoside 5'-triphosphate = DNA(n+1) + diphosphate</text>
        <dbReference type="Rhea" id="RHEA:22508"/>
        <dbReference type="Rhea" id="RHEA-COMP:17339"/>
        <dbReference type="Rhea" id="RHEA-COMP:17340"/>
        <dbReference type="ChEBI" id="CHEBI:33019"/>
        <dbReference type="ChEBI" id="CHEBI:61560"/>
        <dbReference type="ChEBI" id="CHEBI:173112"/>
        <dbReference type="EC" id="2.7.7.7"/>
    </reaction>
</comment>
<dbReference type="InterPro" id="IPR012337">
    <property type="entry name" value="RNaseH-like_sf"/>
</dbReference>
<feature type="domain" description="5'-3' exonuclease" evidence="12">
    <location>
        <begin position="1"/>
        <end position="263"/>
    </location>
</feature>
<comment type="caution">
    <text evidence="14">The sequence shown here is derived from an EMBL/GenBank/DDBJ whole genome shotgun (WGS) entry which is preliminary data.</text>
</comment>
<dbReference type="InterPro" id="IPR020046">
    <property type="entry name" value="5-3_exonucl_a-hlix_arch_N"/>
</dbReference>
<dbReference type="SUPFAM" id="SSF53098">
    <property type="entry name" value="Ribonuclease H-like"/>
    <property type="match status" value="1"/>
</dbReference>
<dbReference type="Gene3D" id="1.20.1060.10">
    <property type="entry name" value="Taq DNA Polymerase, Chain T, domain 4"/>
    <property type="match status" value="1"/>
</dbReference>
<dbReference type="EMBL" id="JBBMFF010000248">
    <property type="protein sequence ID" value="MEQ2511880.1"/>
    <property type="molecule type" value="Genomic_DNA"/>
</dbReference>
<dbReference type="SUPFAM" id="SSF56672">
    <property type="entry name" value="DNA/RNA polymerases"/>
    <property type="match status" value="1"/>
</dbReference>
<dbReference type="InterPro" id="IPR036397">
    <property type="entry name" value="RNaseH_sf"/>
</dbReference>
<keyword evidence="8 11" id="KW-0234">DNA repair</keyword>
<dbReference type="Proteomes" id="UP001491552">
    <property type="component" value="Unassembled WGS sequence"/>
</dbReference>
<dbReference type="RefSeq" id="WP_349136583.1">
    <property type="nucleotide sequence ID" value="NZ_JBBMFF010000248.1"/>
</dbReference>
<comment type="similarity">
    <text evidence="1 11">Belongs to the DNA polymerase type-A family.</text>
</comment>
<dbReference type="InterPro" id="IPR020045">
    <property type="entry name" value="DNA_polI_H3TH"/>
</dbReference>
<dbReference type="InterPro" id="IPR018320">
    <property type="entry name" value="DNA_polymerase_1"/>
</dbReference>
<evidence type="ECO:0000256" key="4">
    <source>
        <dbReference type="ARBA" id="ARBA00022705"/>
    </source>
</evidence>
<dbReference type="PRINTS" id="PR00868">
    <property type="entry name" value="DNAPOLI"/>
</dbReference>
<evidence type="ECO:0000259" key="13">
    <source>
        <dbReference type="SMART" id="SM00482"/>
    </source>
</evidence>
<dbReference type="CDD" id="cd06140">
    <property type="entry name" value="DNA_polA_I_Bacillus_like_exo"/>
    <property type="match status" value="1"/>
</dbReference>
<dbReference type="SMART" id="SM00482">
    <property type="entry name" value="POLAc"/>
    <property type="match status" value="1"/>
</dbReference>
<evidence type="ECO:0000256" key="10">
    <source>
        <dbReference type="NCBIfam" id="TIGR00593"/>
    </source>
</evidence>
<keyword evidence="11" id="KW-0378">Hydrolase</keyword>
<proteinExistence type="inferred from homology"/>
<evidence type="ECO:0000256" key="6">
    <source>
        <dbReference type="ARBA" id="ARBA00022932"/>
    </source>
</evidence>
<organism evidence="14 15">
    <name type="scientific">Faecousia intestinalis</name>
    <dbReference type="NCBI Taxonomy" id="3133167"/>
    <lineage>
        <taxon>Bacteria</taxon>
        <taxon>Bacillati</taxon>
        <taxon>Bacillota</taxon>
        <taxon>Clostridia</taxon>
        <taxon>Eubacteriales</taxon>
        <taxon>Oscillospiraceae</taxon>
        <taxon>Faecousia</taxon>
    </lineage>
</organism>
<comment type="function">
    <text evidence="11">In addition to polymerase activity, this DNA polymerase exhibits 5'-3' exonuclease activity.</text>
</comment>
<gene>
    <name evidence="11 14" type="primary">polA</name>
    <name evidence="14" type="ORF">WMO66_11605</name>
</gene>
<evidence type="ECO:0000256" key="11">
    <source>
        <dbReference type="RuleBase" id="RU004460"/>
    </source>
</evidence>